<dbReference type="GO" id="GO:0031012">
    <property type="term" value="C:extracellular matrix"/>
    <property type="evidence" value="ECO:0007669"/>
    <property type="project" value="TreeGrafter"/>
</dbReference>
<feature type="non-terminal residue" evidence="2">
    <location>
        <position position="212"/>
    </location>
</feature>
<gene>
    <name evidence="2" type="ORF">N303_05322</name>
</gene>
<evidence type="ECO:0000313" key="2">
    <source>
        <dbReference type="EMBL" id="KFO80819.1"/>
    </source>
</evidence>
<accession>A0A091GI54</accession>
<feature type="non-terminal residue" evidence="2">
    <location>
        <position position="1"/>
    </location>
</feature>
<dbReference type="Proteomes" id="UP000053760">
    <property type="component" value="Unassembled WGS sequence"/>
</dbReference>
<keyword evidence="3" id="KW-1185">Reference proteome</keyword>
<protein>
    <submittedName>
        <fullName evidence="2">Uncharacterized protein</fullName>
    </submittedName>
</protein>
<feature type="compositionally biased region" description="Basic and acidic residues" evidence="1">
    <location>
        <begin position="199"/>
        <end position="212"/>
    </location>
</feature>
<name>A0A091GI54_CUCCA</name>
<sequence length="212" mass="24571">RDLGQVRSTVRTLNFRKAKFRLFKELVNRAPWHVVLRGRGAEQSWQIFKDVFHKAQENSVPKCRTFGMEGKTPAWLSQDLLVKLKDKRKLHRQCKQGQGTWYMYRDAGQLCRNGVQKAKKQLELNLAREVKTNKKGFYRYVNQKRKIKESIPALMIENGDLVATDEKKAEILNNSFASVFTDNHSPHPSWVSGQQDGDQEGKALRTVEEDKV</sequence>
<dbReference type="GO" id="GO:0061343">
    <property type="term" value="P:cell adhesion involved in heart morphogenesis"/>
    <property type="evidence" value="ECO:0007669"/>
    <property type="project" value="TreeGrafter"/>
</dbReference>
<feature type="region of interest" description="Disordered" evidence="1">
    <location>
        <begin position="183"/>
        <end position="212"/>
    </location>
</feature>
<organism evidence="2 3">
    <name type="scientific">Cuculus canorus</name>
    <name type="common">Common cuckoo</name>
    <dbReference type="NCBI Taxonomy" id="55661"/>
    <lineage>
        <taxon>Eukaryota</taxon>
        <taxon>Metazoa</taxon>
        <taxon>Chordata</taxon>
        <taxon>Craniata</taxon>
        <taxon>Vertebrata</taxon>
        <taxon>Euteleostomi</taxon>
        <taxon>Archelosauria</taxon>
        <taxon>Archosauria</taxon>
        <taxon>Dinosauria</taxon>
        <taxon>Saurischia</taxon>
        <taxon>Theropoda</taxon>
        <taxon>Coelurosauria</taxon>
        <taxon>Aves</taxon>
        <taxon>Neognathae</taxon>
        <taxon>Neoaves</taxon>
        <taxon>Otidimorphae</taxon>
        <taxon>Cuculiformes</taxon>
        <taxon>Cuculidae</taxon>
        <taxon>Cuculus</taxon>
    </lineage>
</organism>
<evidence type="ECO:0000313" key="3">
    <source>
        <dbReference type="Proteomes" id="UP000053760"/>
    </source>
</evidence>
<dbReference type="AlphaFoldDB" id="A0A091GI54"/>
<dbReference type="EMBL" id="KL448134">
    <property type="protein sequence ID" value="KFO80819.1"/>
    <property type="molecule type" value="Genomic_DNA"/>
</dbReference>
<dbReference type="PANTHER" id="PTHR33395">
    <property type="entry name" value="TRANSCRIPTASE, PUTATIVE-RELATED-RELATED"/>
    <property type="match status" value="1"/>
</dbReference>
<dbReference type="PANTHER" id="PTHR33395:SF22">
    <property type="entry name" value="REVERSE TRANSCRIPTASE DOMAIN-CONTAINING PROTEIN"/>
    <property type="match status" value="1"/>
</dbReference>
<evidence type="ECO:0000256" key="1">
    <source>
        <dbReference type="SAM" id="MobiDB-lite"/>
    </source>
</evidence>
<reference evidence="2 3" key="1">
    <citation type="submission" date="2014-04" db="EMBL/GenBank/DDBJ databases">
        <title>Genome evolution of avian class.</title>
        <authorList>
            <person name="Zhang G."/>
            <person name="Li C."/>
        </authorList>
    </citation>
    <scope>NUCLEOTIDE SEQUENCE [LARGE SCALE GENOMIC DNA]</scope>
    <source>
        <strain evidence="2">BGI_N303</strain>
    </source>
</reference>
<proteinExistence type="predicted"/>
<dbReference type="GO" id="GO:0007508">
    <property type="term" value="P:larval heart development"/>
    <property type="evidence" value="ECO:0007669"/>
    <property type="project" value="TreeGrafter"/>
</dbReference>